<dbReference type="SUPFAM" id="SSF46565">
    <property type="entry name" value="Chaperone J-domain"/>
    <property type="match status" value="1"/>
</dbReference>
<evidence type="ECO:0000313" key="4">
    <source>
        <dbReference type="EMBL" id="KAF0298306.1"/>
    </source>
</evidence>
<reference evidence="4 5" key="1">
    <citation type="submission" date="2019-07" db="EMBL/GenBank/DDBJ databases">
        <title>Draft genome assembly of a fouling barnacle, Amphibalanus amphitrite (Darwin, 1854): The first reference genome for Thecostraca.</title>
        <authorList>
            <person name="Kim W."/>
        </authorList>
    </citation>
    <scope>NUCLEOTIDE SEQUENCE [LARGE SCALE GENOMIC DNA]</scope>
    <source>
        <strain evidence="4">SNU_AA5</strain>
        <tissue evidence="4">Soma without cirri and trophi</tissue>
    </source>
</reference>
<organism evidence="4 5">
    <name type="scientific">Amphibalanus amphitrite</name>
    <name type="common">Striped barnacle</name>
    <name type="synonym">Balanus amphitrite</name>
    <dbReference type="NCBI Taxonomy" id="1232801"/>
    <lineage>
        <taxon>Eukaryota</taxon>
        <taxon>Metazoa</taxon>
        <taxon>Ecdysozoa</taxon>
        <taxon>Arthropoda</taxon>
        <taxon>Crustacea</taxon>
        <taxon>Multicrustacea</taxon>
        <taxon>Cirripedia</taxon>
        <taxon>Thoracica</taxon>
        <taxon>Thoracicalcarea</taxon>
        <taxon>Balanomorpha</taxon>
        <taxon>Balanoidea</taxon>
        <taxon>Balanidae</taxon>
        <taxon>Amphibalaninae</taxon>
        <taxon>Amphibalanus</taxon>
    </lineage>
</organism>
<dbReference type="Gene3D" id="1.10.287.110">
    <property type="entry name" value="DnaJ domain"/>
    <property type="match status" value="1"/>
</dbReference>
<dbReference type="GO" id="GO:0005737">
    <property type="term" value="C:cytoplasm"/>
    <property type="evidence" value="ECO:0007669"/>
    <property type="project" value="TreeGrafter"/>
</dbReference>
<dbReference type="OrthoDB" id="436519at2759"/>
<dbReference type="AlphaFoldDB" id="A0A6A4VU16"/>
<dbReference type="InterPro" id="IPR001623">
    <property type="entry name" value="DnaJ_domain"/>
</dbReference>
<dbReference type="PRINTS" id="PR00625">
    <property type="entry name" value="JDOMAIN"/>
</dbReference>
<name>A0A6A4VU16_AMPAM</name>
<sequence>MDAILKPGPKEEDLYDLLNCHPSSTVEQIQTEYKILALQFHPDKNPDDTTAEKRFQQLQFAKETLCDEERRATYDKWRASGLTIPFKEWLAMRDSVKTSMHWATPKTADRMLPPGAGSSDESTSALRGGHTADESIPRGGNTVGQSIRSDRPYLAQWRRSEGSDLVRKFRNYEI</sequence>
<dbReference type="PROSITE" id="PS50076">
    <property type="entry name" value="DNAJ_2"/>
    <property type="match status" value="1"/>
</dbReference>
<dbReference type="InterPro" id="IPR029827">
    <property type="entry name" value="JDP1-like"/>
</dbReference>
<dbReference type="Pfam" id="PF00226">
    <property type="entry name" value="DnaJ"/>
    <property type="match status" value="1"/>
</dbReference>
<keyword evidence="1" id="KW-0143">Chaperone</keyword>
<dbReference type="Proteomes" id="UP000440578">
    <property type="component" value="Unassembled WGS sequence"/>
</dbReference>
<feature type="region of interest" description="Disordered" evidence="2">
    <location>
        <begin position="106"/>
        <end position="153"/>
    </location>
</feature>
<evidence type="ECO:0000256" key="2">
    <source>
        <dbReference type="SAM" id="MobiDB-lite"/>
    </source>
</evidence>
<keyword evidence="5" id="KW-1185">Reference proteome</keyword>
<accession>A0A6A4VU16</accession>
<dbReference type="SMART" id="SM00271">
    <property type="entry name" value="DnaJ"/>
    <property type="match status" value="1"/>
</dbReference>
<dbReference type="EMBL" id="VIIS01001437">
    <property type="protein sequence ID" value="KAF0298306.1"/>
    <property type="molecule type" value="Genomic_DNA"/>
</dbReference>
<evidence type="ECO:0000256" key="1">
    <source>
        <dbReference type="ARBA" id="ARBA00023186"/>
    </source>
</evidence>
<protein>
    <submittedName>
        <fullName evidence="4">J domain-containing protein</fullName>
    </submittedName>
</protein>
<feature type="domain" description="J" evidence="3">
    <location>
        <begin position="13"/>
        <end position="78"/>
    </location>
</feature>
<dbReference type="PANTHER" id="PTHR44500">
    <property type="entry name" value="DNAJ HOMOLOG SUBFAMILY C MEMBER 12"/>
    <property type="match status" value="1"/>
</dbReference>
<dbReference type="PANTHER" id="PTHR44500:SF1">
    <property type="entry name" value="DNAJ HOMOLOG SUBFAMILY C MEMBER 12"/>
    <property type="match status" value="1"/>
</dbReference>
<dbReference type="InterPro" id="IPR036869">
    <property type="entry name" value="J_dom_sf"/>
</dbReference>
<proteinExistence type="predicted"/>
<evidence type="ECO:0000259" key="3">
    <source>
        <dbReference type="PROSITE" id="PS50076"/>
    </source>
</evidence>
<evidence type="ECO:0000313" key="5">
    <source>
        <dbReference type="Proteomes" id="UP000440578"/>
    </source>
</evidence>
<gene>
    <name evidence="4" type="primary">jdp</name>
    <name evidence="4" type="ORF">FJT64_004313</name>
</gene>
<dbReference type="CDD" id="cd06257">
    <property type="entry name" value="DnaJ"/>
    <property type="match status" value="1"/>
</dbReference>
<comment type="caution">
    <text evidence="4">The sequence shown here is derived from an EMBL/GenBank/DDBJ whole genome shotgun (WGS) entry which is preliminary data.</text>
</comment>